<proteinExistence type="predicted"/>
<feature type="chain" id="PRO_5013050372" description="Pv-fam-d protein" evidence="2">
    <location>
        <begin position="23"/>
        <end position="273"/>
    </location>
</feature>
<name>A0A1Y1JMD8_PLAGO</name>
<keyword evidence="2" id="KW-0732">Signal</keyword>
<evidence type="ECO:0000313" key="4">
    <source>
        <dbReference type="Proteomes" id="UP000195521"/>
    </source>
</evidence>
<sequence length="273" mass="31778">MLLFVKIFAYTFLIWTFQHTNELSTLCKTWDNTKKLSNASFSIRIGRLLRSETDIRDVRNYGFVKRELINVVENGNDKSFQKKRNPQKHLKNIENSYNSFIYDDSLDKSDDSLGNSCSSNNSLDITEYDNNHIIKPNQNKQTYPELLKCHSKPRIKNTPFNLVNFFKEMDAQFEVKLLRSLKHDSTAEDCSIKHKSIFKKFLHYTSRHKILLPPVALLITVFLLIALQYGSTVTCPVILLSIAVSSYYFIKVKKCNSISKFFRSFMSSNKNIK</sequence>
<gene>
    <name evidence="3" type="ORF">PGO_103120</name>
</gene>
<evidence type="ECO:0000256" key="2">
    <source>
        <dbReference type="SAM" id="SignalP"/>
    </source>
</evidence>
<dbReference type="InterPro" id="IPR022139">
    <property type="entry name" value="Fam-L/Fam-M-like_plasmodium"/>
</dbReference>
<keyword evidence="1" id="KW-0472">Membrane</keyword>
<dbReference type="Pfam" id="PF12420">
    <property type="entry name" value="DUF3671"/>
    <property type="match status" value="1"/>
</dbReference>
<evidence type="ECO:0000256" key="1">
    <source>
        <dbReference type="SAM" id="Phobius"/>
    </source>
</evidence>
<feature type="transmembrane region" description="Helical" evidence="1">
    <location>
        <begin position="210"/>
        <end position="227"/>
    </location>
</feature>
<comment type="caution">
    <text evidence="3">The sequence shown here is derived from an EMBL/GenBank/DDBJ whole genome shotgun (WGS) entry which is preliminary data.</text>
</comment>
<dbReference type="GeneID" id="39748276"/>
<dbReference type="Proteomes" id="UP000195521">
    <property type="component" value="Unassembled WGS sequence"/>
</dbReference>
<organism evidence="3 4">
    <name type="scientific">Plasmodium gonderi</name>
    <dbReference type="NCBI Taxonomy" id="77519"/>
    <lineage>
        <taxon>Eukaryota</taxon>
        <taxon>Sar</taxon>
        <taxon>Alveolata</taxon>
        <taxon>Apicomplexa</taxon>
        <taxon>Aconoidasida</taxon>
        <taxon>Haemosporida</taxon>
        <taxon>Plasmodiidae</taxon>
        <taxon>Plasmodium</taxon>
        <taxon>Plasmodium (Plasmodium)</taxon>
    </lineage>
</organism>
<dbReference type="EMBL" id="BDQF01000011">
    <property type="protein sequence ID" value="GAW81553.1"/>
    <property type="molecule type" value="Genomic_DNA"/>
</dbReference>
<feature type="transmembrane region" description="Helical" evidence="1">
    <location>
        <begin position="233"/>
        <end position="250"/>
    </location>
</feature>
<accession>A0A1Y1JMD8</accession>
<keyword evidence="4" id="KW-1185">Reference proteome</keyword>
<dbReference type="OMA" id="EYDQTYP"/>
<feature type="signal peptide" evidence="2">
    <location>
        <begin position="1"/>
        <end position="22"/>
    </location>
</feature>
<dbReference type="RefSeq" id="XP_028544142.1">
    <property type="nucleotide sequence ID" value="XM_028688341.1"/>
</dbReference>
<dbReference type="AlphaFoldDB" id="A0A1Y1JMD8"/>
<keyword evidence="1" id="KW-0812">Transmembrane</keyword>
<evidence type="ECO:0008006" key="5">
    <source>
        <dbReference type="Google" id="ProtNLM"/>
    </source>
</evidence>
<reference evidence="4" key="1">
    <citation type="submission" date="2017-04" db="EMBL/GenBank/DDBJ databases">
        <title>Plasmodium gonderi genome.</title>
        <authorList>
            <person name="Arisue N."/>
            <person name="Honma H."/>
            <person name="Kawai S."/>
            <person name="Tougan T."/>
            <person name="Tanabe K."/>
            <person name="Horii T."/>
        </authorList>
    </citation>
    <scope>NUCLEOTIDE SEQUENCE [LARGE SCALE GENOMIC DNA]</scope>
    <source>
        <strain evidence="4">ATCC 30045</strain>
    </source>
</reference>
<evidence type="ECO:0000313" key="3">
    <source>
        <dbReference type="EMBL" id="GAW81553.1"/>
    </source>
</evidence>
<dbReference type="OrthoDB" id="383861at2759"/>
<keyword evidence="1" id="KW-1133">Transmembrane helix</keyword>
<protein>
    <recommendedName>
        <fullName evidence="5">Pv-fam-d protein</fullName>
    </recommendedName>
</protein>